<dbReference type="PROSITE" id="PS51419">
    <property type="entry name" value="RAB"/>
    <property type="match status" value="1"/>
</dbReference>
<dbReference type="GO" id="GO:0005525">
    <property type="term" value="F:GTP binding"/>
    <property type="evidence" value="ECO:0007669"/>
    <property type="project" value="UniProtKB-KW"/>
</dbReference>
<evidence type="ECO:0000256" key="2">
    <source>
        <dbReference type="ARBA" id="ARBA00014900"/>
    </source>
</evidence>
<dbReference type="NCBIfam" id="TIGR00231">
    <property type="entry name" value="small_GTP"/>
    <property type="match status" value="1"/>
</dbReference>
<keyword evidence="7 14" id="KW-1133">Transmembrane helix</keyword>
<dbReference type="InterPro" id="IPR041833">
    <property type="entry name" value="Rab21"/>
</dbReference>
<keyword evidence="11" id="KW-0636">Prenylation</keyword>
<dbReference type="Pfam" id="PF00071">
    <property type="entry name" value="Ras"/>
    <property type="match status" value="1"/>
</dbReference>
<dbReference type="VEuPathDB" id="FungiDB:DD237_003888"/>
<dbReference type="GO" id="GO:0003924">
    <property type="term" value="F:GTPase activity"/>
    <property type="evidence" value="ECO:0007669"/>
    <property type="project" value="InterPro"/>
</dbReference>
<keyword evidence="17" id="KW-1185">Reference proteome</keyword>
<dbReference type="Pfam" id="PF12632">
    <property type="entry name" value="Vezatin"/>
    <property type="match status" value="1"/>
</dbReference>
<dbReference type="GO" id="GO:0015031">
    <property type="term" value="P:protein transport"/>
    <property type="evidence" value="ECO:0007669"/>
    <property type="project" value="UniProtKB-KW"/>
</dbReference>
<feature type="transmembrane region" description="Helical" evidence="14">
    <location>
        <begin position="426"/>
        <end position="451"/>
    </location>
</feature>
<name>A0A3M6VID3_9STRA</name>
<dbReference type="InterPro" id="IPR005225">
    <property type="entry name" value="Small_GTP-bd"/>
</dbReference>
<dbReference type="EMBL" id="QLLG01000189">
    <property type="protein sequence ID" value="RMX66765.1"/>
    <property type="molecule type" value="Genomic_DNA"/>
</dbReference>
<keyword evidence="5" id="KW-0547">Nucleotide-binding</keyword>
<evidence type="ECO:0000313" key="17">
    <source>
        <dbReference type="Proteomes" id="UP000282087"/>
    </source>
</evidence>
<dbReference type="InterPro" id="IPR027417">
    <property type="entry name" value="P-loop_NTPase"/>
</dbReference>
<comment type="caution">
    <text evidence="16">The sequence shown here is derived from an EMBL/GenBank/DDBJ whole genome shotgun (WGS) entry which is preliminary data.</text>
</comment>
<dbReference type="GO" id="GO:0017022">
    <property type="term" value="F:myosin binding"/>
    <property type="evidence" value="ECO:0007669"/>
    <property type="project" value="InterPro"/>
</dbReference>
<evidence type="ECO:0000313" key="16">
    <source>
        <dbReference type="EMBL" id="RMX66765.1"/>
    </source>
</evidence>
<dbReference type="GO" id="GO:0032482">
    <property type="term" value="P:Rab protein signal transduction"/>
    <property type="evidence" value="ECO:0007669"/>
    <property type="project" value="InterPro"/>
</dbReference>
<evidence type="ECO:0000256" key="9">
    <source>
        <dbReference type="ARBA" id="ARBA00023136"/>
    </source>
</evidence>
<accession>A0A3M6VID3</accession>
<keyword evidence="8" id="KW-0342">GTP-binding</keyword>
<evidence type="ECO:0000256" key="1">
    <source>
        <dbReference type="ARBA" id="ARBA00006270"/>
    </source>
</evidence>
<dbReference type="STRING" id="542832.A0A3M6VID3"/>
<keyword evidence="10" id="KW-0449">Lipoprotein</keyword>
<evidence type="ECO:0000256" key="5">
    <source>
        <dbReference type="ARBA" id="ARBA00022741"/>
    </source>
</evidence>
<dbReference type="InterPro" id="IPR026859">
    <property type="entry name" value="Myosin-bd"/>
</dbReference>
<proteinExistence type="inferred from homology"/>
<evidence type="ECO:0000256" key="13">
    <source>
        <dbReference type="SAM" id="MobiDB-lite"/>
    </source>
</evidence>
<evidence type="ECO:0000256" key="14">
    <source>
        <dbReference type="SAM" id="Phobius"/>
    </source>
</evidence>
<sequence length="967" mass="107105">MSERSTKKFKVVLLGEGRVGKTSILVRYIKGEYDERQVSTLQASYLDKRLLVDNHRVGLSLWDTAGQERFHALGPIYYRDADGALLVYDITDAESFRKVRTWVRELRRIVGDDISICIAGNKSDLHRNRKVPEEEARRYAESVGAAHFVTSAKLNRGLEDVFVELTRRMLSRTGGRKKKGSALIADDEEDNGEEPLARPPPSKMRQERKSTQMETQQGQVNTTEEPPRSRGGGRGQPIQIVEDDDPGNLGGLRSSGLRVMEITVTSDSPLGQYLAELDAAEDGNDKSMTQLVSRSPHSMARKCSRRDQWTPISSAYNWIQGLQHMRHCVEMVALRQLIPELCTFHPTIREDLQQVTGSDPTVFTVPSKYWWNRHVAVAEILSGVNMVVTDKIQIQSVAVIAGALVVLIAMVIAGRGIDQGVLVQTLGWVVGVATFVLLSLELSVQLLLAWYRYRSRRLIGSLNAFLAALEAFDKVFACSLTLIKRAELATRGYRLRTGFLPPIGRLEASDFDNGADGASEENAASSARQNQLRCLPLRRKLRAVNEQLQIRASILVKEGEYTRRDKSQDCVEKETPAGDQAPSLLLTALTKQHNRAVLLLENAVHTVLARKLACACSYRDAIVGWSLFRTLGSLRLTVEHLIETLSTWKDDLEAWNPTRDPMMLQACAPDTMSSDRQQVKQHVPVSIASDIRLRGVASQLHELRSTSETLTSLVIAAQYELLSVESAPERLASSRDAMRSMTQQLHDAWGSYDSALSALTGQDNHLDNASEDAASKDEGVRDSAPITPLELSSVVVLEDPNCTVVFTGTSTGDEGFDLQALLKRQERDAATTSSGPKPRFVNELRDVLAHRQAHAHPKPTKQVDHDPPAHLIPVLSPPAADNMFALPRAPPRGRPRRPPSDLPRVYARSEVTAGAFHLELQALLQQSQVLQHDVVECLGDRDEDAVVDAEGDAECDELFASPSRNIS</sequence>
<evidence type="ECO:0000256" key="6">
    <source>
        <dbReference type="ARBA" id="ARBA00022927"/>
    </source>
</evidence>
<dbReference type="PRINTS" id="PR00449">
    <property type="entry name" value="RASTRNSFRMNG"/>
</dbReference>
<evidence type="ECO:0000256" key="4">
    <source>
        <dbReference type="ARBA" id="ARBA00022692"/>
    </source>
</evidence>
<dbReference type="SMART" id="SM00173">
    <property type="entry name" value="RAS"/>
    <property type="match status" value="1"/>
</dbReference>
<dbReference type="GO" id="GO:0012505">
    <property type="term" value="C:endomembrane system"/>
    <property type="evidence" value="ECO:0007669"/>
    <property type="project" value="UniProtKB-SubCell"/>
</dbReference>
<dbReference type="SMART" id="SM00175">
    <property type="entry name" value="RAB"/>
    <property type="match status" value="1"/>
</dbReference>
<evidence type="ECO:0000256" key="12">
    <source>
        <dbReference type="ARBA" id="ARBA00037868"/>
    </source>
</evidence>
<dbReference type="CDD" id="cd04123">
    <property type="entry name" value="Rab21"/>
    <property type="match status" value="1"/>
</dbReference>
<dbReference type="FunFam" id="3.40.50.300:FF:000550">
    <property type="entry name" value="ras-related protein Rab-21"/>
    <property type="match status" value="1"/>
</dbReference>
<dbReference type="AlphaFoldDB" id="A0A3M6VID3"/>
<keyword evidence="3" id="KW-0813">Transport</keyword>
<feature type="compositionally biased region" description="Polar residues" evidence="13">
    <location>
        <begin position="212"/>
        <end position="224"/>
    </location>
</feature>
<keyword evidence="9 14" id="KW-0472">Membrane</keyword>
<feature type="domain" description="Myosin-binding" evidence="15">
    <location>
        <begin position="433"/>
        <end position="516"/>
    </location>
</feature>
<feature type="region of interest" description="Disordered" evidence="13">
    <location>
        <begin position="765"/>
        <end position="785"/>
    </location>
</feature>
<dbReference type="SMART" id="SM00176">
    <property type="entry name" value="RAN"/>
    <property type="match status" value="1"/>
</dbReference>
<dbReference type="InterPro" id="IPR001806">
    <property type="entry name" value="Small_GTPase"/>
</dbReference>
<dbReference type="PROSITE" id="PS51420">
    <property type="entry name" value="RHO"/>
    <property type="match status" value="1"/>
</dbReference>
<dbReference type="SMART" id="SM00174">
    <property type="entry name" value="RHO"/>
    <property type="match status" value="1"/>
</dbReference>
<comment type="subcellular location">
    <subcellularLocation>
        <location evidence="12">Endomembrane system</location>
        <topology evidence="12">Lipid-anchor</topology>
    </subcellularLocation>
</comment>
<feature type="transmembrane region" description="Helical" evidence="14">
    <location>
        <begin position="396"/>
        <end position="414"/>
    </location>
</feature>
<dbReference type="Gene3D" id="3.40.50.300">
    <property type="entry name" value="P-loop containing nucleotide triphosphate hydrolases"/>
    <property type="match status" value="1"/>
</dbReference>
<dbReference type="PROSITE" id="PS51421">
    <property type="entry name" value="RAS"/>
    <property type="match status" value="1"/>
</dbReference>
<comment type="similarity">
    <text evidence="1">Belongs to the small GTPase superfamily. Rab family.</text>
</comment>
<keyword evidence="6" id="KW-0653">Protein transport</keyword>
<keyword evidence="4 14" id="KW-0812">Transmembrane</keyword>
<dbReference type="PANTHER" id="PTHR47978">
    <property type="match status" value="1"/>
</dbReference>
<evidence type="ECO:0000256" key="11">
    <source>
        <dbReference type="ARBA" id="ARBA00023289"/>
    </source>
</evidence>
<dbReference type="SUPFAM" id="SSF52540">
    <property type="entry name" value="P-loop containing nucleoside triphosphate hydrolases"/>
    <property type="match status" value="1"/>
</dbReference>
<evidence type="ECO:0000256" key="7">
    <source>
        <dbReference type="ARBA" id="ARBA00022989"/>
    </source>
</evidence>
<evidence type="ECO:0000259" key="15">
    <source>
        <dbReference type="Pfam" id="PF12632"/>
    </source>
</evidence>
<evidence type="ECO:0000256" key="10">
    <source>
        <dbReference type="ARBA" id="ARBA00023288"/>
    </source>
</evidence>
<evidence type="ECO:0000256" key="3">
    <source>
        <dbReference type="ARBA" id="ARBA00022448"/>
    </source>
</evidence>
<protein>
    <recommendedName>
        <fullName evidence="2">Ras-related protein Rab-21</fullName>
    </recommendedName>
</protein>
<reference evidence="16 17" key="1">
    <citation type="submission" date="2018-06" db="EMBL/GenBank/DDBJ databases">
        <title>Comparative genomics of downy mildews reveals potential adaptations to biotrophy.</title>
        <authorList>
            <person name="Fletcher K."/>
            <person name="Klosterman S.J."/>
            <person name="Derevnina L."/>
            <person name="Martin F."/>
            <person name="Koike S."/>
            <person name="Reyes Chin-Wo S."/>
            <person name="Mou B."/>
            <person name="Michelmore R."/>
        </authorList>
    </citation>
    <scope>NUCLEOTIDE SEQUENCE [LARGE SCALE GENOMIC DNA]</scope>
    <source>
        <strain evidence="16 17">R14</strain>
    </source>
</reference>
<gene>
    <name evidence="16" type="ORF">DD238_004814</name>
</gene>
<evidence type="ECO:0000256" key="8">
    <source>
        <dbReference type="ARBA" id="ARBA00023134"/>
    </source>
</evidence>
<feature type="region of interest" description="Disordered" evidence="13">
    <location>
        <begin position="174"/>
        <end position="253"/>
    </location>
</feature>
<organism evidence="16 17">
    <name type="scientific">Peronospora effusa</name>
    <dbReference type="NCBI Taxonomy" id="542832"/>
    <lineage>
        <taxon>Eukaryota</taxon>
        <taxon>Sar</taxon>
        <taxon>Stramenopiles</taxon>
        <taxon>Oomycota</taxon>
        <taxon>Peronosporomycetes</taxon>
        <taxon>Peronosporales</taxon>
        <taxon>Peronosporaceae</taxon>
        <taxon>Peronospora</taxon>
    </lineage>
</organism>
<dbReference type="Proteomes" id="UP000282087">
    <property type="component" value="Unassembled WGS sequence"/>
</dbReference>
<feature type="compositionally biased region" description="Basic and acidic residues" evidence="13">
    <location>
        <begin position="765"/>
        <end position="781"/>
    </location>
</feature>